<dbReference type="InterPro" id="IPR036388">
    <property type="entry name" value="WH-like_DNA-bd_sf"/>
</dbReference>
<evidence type="ECO:0000313" key="8">
    <source>
        <dbReference type="EMBL" id="GIM67951.1"/>
    </source>
</evidence>
<keyword evidence="2" id="KW-0805">Transcription regulation</keyword>
<keyword evidence="9" id="KW-1185">Reference proteome</keyword>
<keyword evidence="5" id="KW-0804">Transcription</keyword>
<evidence type="ECO:0000256" key="2">
    <source>
        <dbReference type="ARBA" id="ARBA00023015"/>
    </source>
</evidence>
<evidence type="ECO:0000313" key="9">
    <source>
        <dbReference type="Proteomes" id="UP000681340"/>
    </source>
</evidence>
<keyword evidence="4" id="KW-0238">DNA-binding</keyword>
<comment type="caution">
    <text evidence="8">The sequence shown here is derived from an EMBL/GenBank/DDBJ whole genome shotgun (WGS) entry which is preliminary data.</text>
</comment>
<dbReference type="EMBL" id="BOQL01000024">
    <property type="protein sequence ID" value="GIM67951.1"/>
    <property type="molecule type" value="Genomic_DNA"/>
</dbReference>
<dbReference type="InterPro" id="IPR014284">
    <property type="entry name" value="RNA_pol_sigma-70_dom"/>
</dbReference>
<dbReference type="SUPFAM" id="SSF88946">
    <property type="entry name" value="Sigma2 domain of RNA polymerase sigma factors"/>
    <property type="match status" value="1"/>
</dbReference>
<dbReference type="RefSeq" id="WP_212988959.1">
    <property type="nucleotide sequence ID" value="NZ_BAABEA010000008.1"/>
</dbReference>
<sequence length="241" mass="25920">MPDAHGTHDTPDVESATAPPLIPEPPPAAQIEEFFRRYWAGLVRSLMREGADRWEAQDAVAEAIREALRRWPELTHPVAWVRTAARSHWLKQRRSAGRGDLEVLVADLGELGTGRADPELVAYELQEWFAGVLAQLPPARREALELSAEGLTPTEIARQVGKTPEAVRTALKLGRKQAVAMWQAVPAQRGHTSEPVAEPQPAEPRSGEGSPGEGRSAAAGPGGSQPDSGSGPRPEPEGGRS</sequence>
<dbReference type="Gene3D" id="1.10.10.10">
    <property type="entry name" value="Winged helix-like DNA-binding domain superfamily/Winged helix DNA-binding domain"/>
    <property type="match status" value="1"/>
</dbReference>
<evidence type="ECO:0000256" key="1">
    <source>
        <dbReference type="ARBA" id="ARBA00010641"/>
    </source>
</evidence>
<dbReference type="Gene3D" id="1.10.1740.10">
    <property type="match status" value="1"/>
</dbReference>
<dbReference type="GO" id="GO:0016987">
    <property type="term" value="F:sigma factor activity"/>
    <property type="evidence" value="ECO:0007669"/>
    <property type="project" value="UniProtKB-KW"/>
</dbReference>
<dbReference type="PANTHER" id="PTHR43133:SF8">
    <property type="entry name" value="RNA POLYMERASE SIGMA FACTOR HI_1459-RELATED"/>
    <property type="match status" value="1"/>
</dbReference>
<dbReference type="PANTHER" id="PTHR43133">
    <property type="entry name" value="RNA POLYMERASE ECF-TYPE SIGMA FACTO"/>
    <property type="match status" value="1"/>
</dbReference>
<accession>A0A919SCC6</accession>
<dbReference type="GO" id="GO:0003677">
    <property type="term" value="F:DNA binding"/>
    <property type="evidence" value="ECO:0007669"/>
    <property type="project" value="UniProtKB-KW"/>
</dbReference>
<dbReference type="GO" id="GO:0006352">
    <property type="term" value="P:DNA-templated transcription initiation"/>
    <property type="evidence" value="ECO:0007669"/>
    <property type="project" value="InterPro"/>
</dbReference>
<feature type="region of interest" description="Disordered" evidence="6">
    <location>
        <begin position="186"/>
        <end position="241"/>
    </location>
</feature>
<evidence type="ECO:0000259" key="7">
    <source>
        <dbReference type="Pfam" id="PF08281"/>
    </source>
</evidence>
<name>A0A919SCC6_9ACTN</name>
<gene>
    <name evidence="8" type="ORF">Aau02nite_29540</name>
</gene>
<dbReference type="AlphaFoldDB" id="A0A919SCC6"/>
<dbReference type="InterPro" id="IPR013324">
    <property type="entry name" value="RNA_pol_sigma_r3/r4-like"/>
</dbReference>
<dbReference type="NCBIfam" id="TIGR02937">
    <property type="entry name" value="sigma70-ECF"/>
    <property type="match status" value="1"/>
</dbReference>
<dbReference type="Pfam" id="PF08281">
    <property type="entry name" value="Sigma70_r4_2"/>
    <property type="match status" value="1"/>
</dbReference>
<proteinExistence type="inferred from homology"/>
<protein>
    <recommendedName>
        <fullName evidence="7">RNA polymerase sigma factor 70 region 4 type 2 domain-containing protein</fullName>
    </recommendedName>
</protein>
<dbReference type="InterPro" id="IPR013249">
    <property type="entry name" value="RNA_pol_sigma70_r4_t2"/>
</dbReference>
<dbReference type="InterPro" id="IPR013325">
    <property type="entry name" value="RNA_pol_sigma_r2"/>
</dbReference>
<evidence type="ECO:0000256" key="6">
    <source>
        <dbReference type="SAM" id="MobiDB-lite"/>
    </source>
</evidence>
<keyword evidence="3" id="KW-0731">Sigma factor</keyword>
<feature type="region of interest" description="Disordered" evidence="6">
    <location>
        <begin position="1"/>
        <end position="26"/>
    </location>
</feature>
<evidence type="ECO:0000256" key="4">
    <source>
        <dbReference type="ARBA" id="ARBA00023125"/>
    </source>
</evidence>
<dbReference type="Proteomes" id="UP000681340">
    <property type="component" value="Unassembled WGS sequence"/>
</dbReference>
<evidence type="ECO:0000256" key="5">
    <source>
        <dbReference type="ARBA" id="ARBA00023163"/>
    </source>
</evidence>
<feature type="compositionally biased region" description="Low complexity" evidence="6">
    <location>
        <begin position="203"/>
        <end position="232"/>
    </location>
</feature>
<reference evidence="8" key="1">
    <citation type="submission" date="2021-03" db="EMBL/GenBank/DDBJ databases">
        <title>Whole genome shotgun sequence of Actinoplanes auranticolor NBRC 12245.</title>
        <authorList>
            <person name="Komaki H."/>
            <person name="Tamura T."/>
        </authorList>
    </citation>
    <scope>NUCLEOTIDE SEQUENCE</scope>
    <source>
        <strain evidence="8">NBRC 12245</strain>
    </source>
</reference>
<organism evidence="8 9">
    <name type="scientific">Actinoplanes auranticolor</name>
    <dbReference type="NCBI Taxonomy" id="47988"/>
    <lineage>
        <taxon>Bacteria</taxon>
        <taxon>Bacillati</taxon>
        <taxon>Actinomycetota</taxon>
        <taxon>Actinomycetes</taxon>
        <taxon>Micromonosporales</taxon>
        <taxon>Micromonosporaceae</taxon>
        <taxon>Actinoplanes</taxon>
    </lineage>
</organism>
<comment type="similarity">
    <text evidence="1">Belongs to the sigma-70 factor family. ECF subfamily.</text>
</comment>
<dbReference type="SUPFAM" id="SSF88659">
    <property type="entry name" value="Sigma3 and sigma4 domains of RNA polymerase sigma factors"/>
    <property type="match status" value="1"/>
</dbReference>
<feature type="compositionally biased region" description="Basic and acidic residues" evidence="6">
    <location>
        <begin position="1"/>
        <end position="11"/>
    </location>
</feature>
<dbReference type="InterPro" id="IPR039425">
    <property type="entry name" value="RNA_pol_sigma-70-like"/>
</dbReference>
<evidence type="ECO:0000256" key="3">
    <source>
        <dbReference type="ARBA" id="ARBA00023082"/>
    </source>
</evidence>
<feature type="domain" description="RNA polymerase sigma factor 70 region 4 type 2" evidence="7">
    <location>
        <begin position="130"/>
        <end position="177"/>
    </location>
</feature>